<evidence type="ECO:0000313" key="1">
    <source>
        <dbReference type="EMBL" id="KAF1984684.1"/>
    </source>
</evidence>
<sequence length="389" mass="43426">MAPPLLYHSHSHAPCDRLHGPGSWRRDRRYVPTGLALSNANSNADTRATLKRGVDGFVEVACPYVPGCEECRAGVTHEGTLVVGVEGGGSDGSDGEEEGGVAIGVFVGDGGTAGRWNVSARSDARGRGDAVLDATLYTLQSARLIDDAEGLGLTQLVIKTSSNHLYDCMTSNHPTSHDRTYHPVQDLTKETSALRTLEREVLRLNAEGVEVLFWLDEANVDAKKLAERALRFRDCWNVEFRATHFGRGVGREREYGRAERFLLMDVDIKSESDSNADEESMFLNDEMQIRGIHVRNLHEWVSQEAANVVTQRSRRLKIKSRAKSTTKTKTKMKRSNLKPLRRRCGMCRRLFFRKGAFFGHLRACQEAYYEIDSEVKEEDSAEDDESATC</sequence>
<evidence type="ECO:0000313" key="2">
    <source>
        <dbReference type="Proteomes" id="UP000800041"/>
    </source>
</evidence>
<keyword evidence="2" id="KW-1185">Reference proteome</keyword>
<evidence type="ECO:0008006" key="3">
    <source>
        <dbReference type="Google" id="ProtNLM"/>
    </source>
</evidence>
<accession>A0A6G1GV58</accession>
<organism evidence="1 2">
    <name type="scientific">Aulographum hederae CBS 113979</name>
    <dbReference type="NCBI Taxonomy" id="1176131"/>
    <lineage>
        <taxon>Eukaryota</taxon>
        <taxon>Fungi</taxon>
        <taxon>Dikarya</taxon>
        <taxon>Ascomycota</taxon>
        <taxon>Pezizomycotina</taxon>
        <taxon>Dothideomycetes</taxon>
        <taxon>Pleosporomycetidae</taxon>
        <taxon>Aulographales</taxon>
        <taxon>Aulographaceae</taxon>
    </lineage>
</organism>
<name>A0A6G1GV58_9PEZI</name>
<dbReference type="AlphaFoldDB" id="A0A6G1GV58"/>
<protein>
    <recommendedName>
        <fullName evidence="3">RNase H type-1 domain-containing protein</fullName>
    </recommendedName>
</protein>
<gene>
    <name evidence="1" type="ORF">K402DRAFT_405765</name>
</gene>
<dbReference type="Proteomes" id="UP000800041">
    <property type="component" value="Unassembled WGS sequence"/>
</dbReference>
<proteinExistence type="predicted"/>
<dbReference type="EMBL" id="ML977166">
    <property type="protein sequence ID" value="KAF1984684.1"/>
    <property type="molecule type" value="Genomic_DNA"/>
</dbReference>
<reference evidence="1" key="1">
    <citation type="journal article" date="2020" name="Stud. Mycol.">
        <title>101 Dothideomycetes genomes: a test case for predicting lifestyles and emergence of pathogens.</title>
        <authorList>
            <person name="Haridas S."/>
            <person name="Albert R."/>
            <person name="Binder M."/>
            <person name="Bloem J."/>
            <person name="Labutti K."/>
            <person name="Salamov A."/>
            <person name="Andreopoulos B."/>
            <person name="Baker S."/>
            <person name="Barry K."/>
            <person name="Bills G."/>
            <person name="Bluhm B."/>
            <person name="Cannon C."/>
            <person name="Castanera R."/>
            <person name="Culley D."/>
            <person name="Daum C."/>
            <person name="Ezra D."/>
            <person name="Gonzalez J."/>
            <person name="Henrissat B."/>
            <person name="Kuo A."/>
            <person name="Liang C."/>
            <person name="Lipzen A."/>
            <person name="Lutzoni F."/>
            <person name="Magnuson J."/>
            <person name="Mondo S."/>
            <person name="Nolan M."/>
            <person name="Ohm R."/>
            <person name="Pangilinan J."/>
            <person name="Park H.-J."/>
            <person name="Ramirez L."/>
            <person name="Alfaro M."/>
            <person name="Sun H."/>
            <person name="Tritt A."/>
            <person name="Yoshinaga Y."/>
            <person name="Zwiers L.-H."/>
            <person name="Turgeon B."/>
            <person name="Goodwin S."/>
            <person name="Spatafora J."/>
            <person name="Crous P."/>
            <person name="Grigoriev I."/>
        </authorList>
    </citation>
    <scope>NUCLEOTIDE SEQUENCE</scope>
    <source>
        <strain evidence="1">CBS 113979</strain>
    </source>
</reference>